<dbReference type="EMBL" id="BARX01000001">
    <property type="protein sequence ID" value="GAD00157.1"/>
    <property type="molecule type" value="Genomic_DNA"/>
</dbReference>
<organism evidence="2 3">
    <name type="scientific">Agarivorans albus MKT 106</name>
    <dbReference type="NCBI Taxonomy" id="1331007"/>
    <lineage>
        <taxon>Bacteria</taxon>
        <taxon>Pseudomonadati</taxon>
        <taxon>Pseudomonadota</taxon>
        <taxon>Gammaproteobacteria</taxon>
        <taxon>Alteromonadales</taxon>
        <taxon>Alteromonadaceae</taxon>
        <taxon>Agarivorans</taxon>
    </lineage>
</organism>
<dbReference type="Proteomes" id="UP000014461">
    <property type="component" value="Unassembled WGS sequence"/>
</dbReference>
<dbReference type="OrthoDB" id="1523598at2"/>
<feature type="domain" description="N-acetylmuramidase" evidence="1">
    <location>
        <begin position="125"/>
        <end position="291"/>
    </location>
</feature>
<proteinExistence type="predicted"/>
<dbReference type="RefSeq" id="WP_016399925.1">
    <property type="nucleotide sequence ID" value="NZ_BARX01000001.1"/>
</dbReference>
<accession>R9PFN0</accession>
<dbReference type="Pfam" id="PF11860">
    <property type="entry name" value="Muramidase"/>
    <property type="match status" value="1"/>
</dbReference>
<protein>
    <recommendedName>
        <fullName evidence="1">N-acetylmuramidase domain-containing protein</fullName>
    </recommendedName>
</protein>
<keyword evidence="3" id="KW-1185">Reference proteome</keyword>
<sequence>MAKLQITQSVGLGGVNKPNDIKAVQAALNQLLGLIPSTNKLVEDGKLGSKPENSKTVAAIKAFQNKVVGMVRPDGKIDTNGRSHRKFNEKLTANVVESYKLPPIGNSDPLLESDFEAVAKQLGCEVAAIKAVAEVESSGDAFFSNGRPKILFEAHIFSKLTKRVFDSSHPDISSRKWNRSLYVGGIAEYKRLEKAITLNSNAAIQSASWGRFQIMGFNYKLAGFPTAERLVSAMFGSERKQLNAFVSFVDKSHLTKHIQSKDWAAFAKGYNGSQYQVNKYDIKLEKAYKKYA</sequence>
<evidence type="ECO:0000259" key="1">
    <source>
        <dbReference type="Pfam" id="PF11860"/>
    </source>
</evidence>
<dbReference type="STRING" id="1331007.AALB_0237"/>
<name>R9PFN0_AGAAL</name>
<gene>
    <name evidence="2" type="ORF">AALB_0237</name>
</gene>
<dbReference type="AlphaFoldDB" id="R9PFN0"/>
<dbReference type="InterPro" id="IPR024408">
    <property type="entry name" value="Muramidase"/>
</dbReference>
<comment type="caution">
    <text evidence="2">The sequence shown here is derived from an EMBL/GenBank/DDBJ whole genome shotgun (WGS) entry which is preliminary data.</text>
</comment>
<reference evidence="2" key="1">
    <citation type="journal article" date="2013" name="Genome Announc.">
        <title>Draft Genome Sequence of Agarivorans albus Strain MKT 106T, an Agarolytic Marine Bacterium.</title>
        <authorList>
            <person name="Yasuike M."/>
            <person name="Nakamura Y."/>
            <person name="Kai W."/>
            <person name="Fujiwara A."/>
            <person name="Fukui Y."/>
            <person name="Satomi M."/>
            <person name="Sano M."/>
        </authorList>
    </citation>
    <scope>NUCLEOTIDE SEQUENCE [LARGE SCALE GENOMIC DNA]</scope>
</reference>
<evidence type="ECO:0000313" key="3">
    <source>
        <dbReference type="Proteomes" id="UP000014461"/>
    </source>
</evidence>
<evidence type="ECO:0000313" key="2">
    <source>
        <dbReference type="EMBL" id="GAD00157.1"/>
    </source>
</evidence>